<evidence type="ECO:0000313" key="1">
    <source>
        <dbReference type="EMBL" id="CAH3178599.1"/>
    </source>
</evidence>
<name>A0ABN8RKM8_9CNID</name>
<protein>
    <submittedName>
        <fullName evidence="1">Uncharacterized protein</fullName>
    </submittedName>
</protein>
<reference evidence="1 2" key="1">
    <citation type="submission" date="2022-05" db="EMBL/GenBank/DDBJ databases">
        <authorList>
            <consortium name="Genoscope - CEA"/>
            <person name="William W."/>
        </authorList>
    </citation>
    <scope>NUCLEOTIDE SEQUENCE [LARGE SCALE GENOMIC DNA]</scope>
</reference>
<sequence length="117" mass="12314">MKTSPVCFGARDNTFGSFVVPSSGNLVSVKLVHVYGYVTCDKRNLAIGPFGAVATTLKIVKRVLLWIGAQALSPELVLSSVSNPPNVAGGQKLRLWYGQDLANSLEGNNGGTSCCDV</sequence>
<accession>A0ABN8RKM8</accession>
<proteinExistence type="predicted"/>
<evidence type="ECO:0000313" key="2">
    <source>
        <dbReference type="Proteomes" id="UP001159427"/>
    </source>
</evidence>
<comment type="caution">
    <text evidence="1">The sequence shown here is derived from an EMBL/GenBank/DDBJ whole genome shotgun (WGS) entry which is preliminary data.</text>
</comment>
<dbReference type="Proteomes" id="UP001159427">
    <property type="component" value="Unassembled WGS sequence"/>
</dbReference>
<keyword evidence="2" id="KW-1185">Reference proteome</keyword>
<gene>
    <name evidence="1" type="ORF">PEVE_00011859</name>
</gene>
<dbReference type="EMBL" id="CALNXI010001865">
    <property type="protein sequence ID" value="CAH3178599.1"/>
    <property type="molecule type" value="Genomic_DNA"/>
</dbReference>
<organism evidence="1 2">
    <name type="scientific">Porites evermanni</name>
    <dbReference type="NCBI Taxonomy" id="104178"/>
    <lineage>
        <taxon>Eukaryota</taxon>
        <taxon>Metazoa</taxon>
        <taxon>Cnidaria</taxon>
        <taxon>Anthozoa</taxon>
        <taxon>Hexacorallia</taxon>
        <taxon>Scleractinia</taxon>
        <taxon>Fungiina</taxon>
        <taxon>Poritidae</taxon>
        <taxon>Porites</taxon>
    </lineage>
</organism>